<dbReference type="AlphaFoldDB" id="A0A4Y2UD66"/>
<dbReference type="EMBL" id="BGPR01035237">
    <property type="protein sequence ID" value="GBO09961.1"/>
    <property type="molecule type" value="Genomic_DNA"/>
</dbReference>
<reference evidence="1 2" key="1">
    <citation type="journal article" date="2019" name="Sci. Rep.">
        <title>Orb-weaving spider Araneus ventricosus genome elucidates the spidroin gene catalogue.</title>
        <authorList>
            <person name="Kono N."/>
            <person name="Nakamura H."/>
            <person name="Ohtoshi R."/>
            <person name="Moran D.A.P."/>
            <person name="Shinohara A."/>
            <person name="Yoshida Y."/>
            <person name="Fujiwara M."/>
            <person name="Mori M."/>
            <person name="Tomita M."/>
            <person name="Arakawa K."/>
        </authorList>
    </citation>
    <scope>NUCLEOTIDE SEQUENCE [LARGE SCALE GENOMIC DNA]</scope>
</reference>
<gene>
    <name evidence="1" type="ORF">AVEN_231126_1</name>
</gene>
<dbReference type="OrthoDB" id="6783748at2759"/>
<evidence type="ECO:0000313" key="1">
    <source>
        <dbReference type="EMBL" id="GBO09961.1"/>
    </source>
</evidence>
<evidence type="ECO:0000313" key="2">
    <source>
        <dbReference type="Proteomes" id="UP000499080"/>
    </source>
</evidence>
<sequence>MQQLNADLEKFQHKIYCGSLYSRPGFSTKIQLHGRPEKNLFDRREEILFSASAEDSKLCSVLQEKTIILARSECLIQESQKLLKNSDTP</sequence>
<protein>
    <submittedName>
        <fullName evidence="1">Uncharacterized protein</fullName>
    </submittedName>
</protein>
<name>A0A4Y2UD66_ARAVE</name>
<keyword evidence="2" id="KW-1185">Reference proteome</keyword>
<organism evidence="1 2">
    <name type="scientific">Araneus ventricosus</name>
    <name type="common">Orbweaver spider</name>
    <name type="synonym">Epeira ventricosa</name>
    <dbReference type="NCBI Taxonomy" id="182803"/>
    <lineage>
        <taxon>Eukaryota</taxon>
        <taxon>Metazoa</taxon>
        <taxon>Ecdysozoa</taxon>
        <taxon>Arthropoda</taxon>
        <taxon>Chelicerata</taxon>
        <taxon>Arachnida</taxon>
        <taxon>Araneae</taxon>
        <taxon>Araneomorphae</taxon>
        <taxon>Entelegynae</taxon>
        <taxon>Araneoidea</taxon>
        <taxon>Araneidae</taxon>
        <taxon>Araneus</taxon>
    </lineage>
</organism>
<comment type="caution">
    <text evidence="1">The sequence shown here is derived from an EMBL/GenBank/DDBJ whole genome shotgun (WGS) entry which is preliminary data.</text>
</comment>
<accession>A0A4Y2UD66</accession>
<proteinExistence type="predicted"/>
<dbReference type="Proteomes" id="UP000499080">
    <property type="component" value="Unassembled WGS sequence"/>
</dbReference>